<reference evidence="1" key="1">
    <citation type="submission" date="2023-09" db="EMBL/GenBank/DDBJ databases">
        <title>Vallitalea sediminicola and Vallitalea maricola sp. nov., anaerobic bacteria isolated from marine sediment.</title>
        <authorList>
            <person name="Hirano S."/>
            <person name="Maeda A."/>
            <person name="Terahara T."/>
            <person name="Mori K."/>
            <person name="Hamada M."/>
            <person name="Matsumoto R."/>
            <person name="Kobayashi T."/>
        </authorList>
    </citation>
    <scope>NUCLEOTIDE SEQUENCE</scope>
    <source>
        <strain evidence="1">AN17-2</strain>
    </source>
</reference>
<keyword evidence="2" id="KW-1185">Reference proteome</keyword>
<evidence type="ECO:0000313" key="1">
    <source>
        <dbReference type="EMBL" id="GMQ64594.1"/>
    </source>
</evidence>
<proteinExistence type="predicted"/>
<sequence>MEEMIDLYSKAINNLLHDVVDEKLKLSIENNKEIVEQKNLMEEYDHELKDLFDRLDEKDRSVIDNYLSLNNFLNSVMFCDMYREGIYDGILLLKHFKVI</sequence>
<evidence type="ECO:0000313" key="2">
    <source>
        <dbReference type="Proteomes" id="UP001374599"/>
    </source>
</evidence>
<comment type="caution">
    <text evidence="1">The sequence shown here is derived from an EMBL/GenBank/DDBJ whole genome shotgun (WGS) entry which is preliminary data.</text>
</comment>
<name>A0ACB5UNN7_9FIRM</name>
<accession>A0ACB5UNN7</accession>
<organism evidence="1 2">
    <name type="scientific">Vallitalea maricola</name>
    <dbReference type="NCBI Taxonomy" id="3074433"/>
    <lineage>
        <taxon>Bacteria</taxon>
        <taxon>Bacillati</taxon>
        <taxon>Bacillota</taxon>
        <taxon>Clostridia</taxon>
        <taxon>Lachnospirales</taxon>
        <taxon>Vallitaleaceae</taxon>
        <taxon>Vallitalea</taxon>
    </lineage>
</organism>
<dbReference type="Proteomes" id="UP001374599">
    <property type="component" value="Unassembled WGS sequence"/>
</dbReference>
<protein>
    <submittedName>
        <fullName evidence="1">Uncharacterized protein</fullName>
    </submittedName>
</protein>
<gene>
    <name evidence="1" type="ORF">AN2V17_38320</name>
</gene>
<dbReference type="EMBL" id="BTPU01000076">
    <property type="protein sequence ID" value="GMQ64594.1"/>
    <property type="molecule type" value="Genomic_DNA"/>
</dbReference>